<feature type="transmembrane region" description="Helical" evidence="2">
    <location>
        <begin position="103"/>
        <end position="125"/>
    </location>
</feature>
<dbReference type="Proteomes" id="UP001470752">
    <property type="component" value="Unassembled WGS sequence"/>
</dbReference>
<dbReference type="RefSeq" id="WP_289044696.1">
    <property type="nucleotide sequence ID" value="NZ_JBBNFW010000213.1"/>
</dbReference>
<evidence type="ECO:0000256" key="1">
    <source>
        <dbReference type="SAM" id="MobiDB-lite"/>
    </source>
</evidence>
<feature type="region of interest" description="Disordered" evidence="1">
    <location>
        <begin position="498"/>
        <end position="517"/>
    </location>
</feature>
<dbReference type="PANTHER" id="PTHR35789">
    <property type="entry name" value="SPORE GERMINATION PROTEIN B3"/>
    <property type="match status" value="1"/>
</dbReference>
<feature type="transmembrane region" description="Helical" evidence="2">
    <location>
        <begin position="443"/>
        <end position="463"/>
    </location>
</feature>
<protein>
    <submittedName>
        <fullName evidence="4">GerAB/ArcD/ProY family transporter</fullName>
    </submittedName>
</protein>
<dbReference type="InterPro" id="IPR057336">
    <property type="entry name" value="GerAC_N"/>
</dbReference>
<feature type="transmembrane region" description="Helical" evidence="2">
    <location>
        <begin position="354"/>
        <end position="373"/>
    </location>
</feature>
<dbReference type="InterPro" id="IPR008844">
    <property type="entry name" value="Spore_GerAC-like"/>
</dbReference>
<proteinExistence type="predicted"/>
<feature type="domain" description="Spore germination protein N-terminal" evidence="3">
    <location>
        <begin position="467"/>
        <end position="634"/>
    </location>
</feature>
<feature type="transmembrane region" description="Helical" evidence="2">
    <location>
        <begin position="319"/>
        <end position="342"/>
    </location>
</feature>
<name>A0ABV1CSK4_9FIRM</name>
<reference evidence="4 5" key="1">
    <citation type="submission" date="2024-04" db="EMBL/GenBank/DDBJ databases">
        <title>Human intestinal bacterial collection.</title>
        <authorList>
            <person name="Pauvert C."/>
            <person name="Hitch T.C.A."/>
            <person name="Clavel T."/>
        </authorList>
    </citation>
    <scope>NUCLEOTIDE SEQUENCE [LARGE SCALE GENOMIC DNA]</scope>
    <source>
        <strain evidence="4 5">CLA-AA-H161</strain>
    </source>
</reference>
<feature type="transmembrane region" description="Helical" evidence="2">
    <location>
        <begin position="379"/>
        <end position="399"/>
    </location>
</feature>
<gene>
    <name evidence="4" type="ORF">AAAX94_20195</name>
</gene>
<dbReference type="InterPro" id="IPR004761">
    <property type="entry name" value="Spore_GerAB"/>
</dbReference>
<keyword evidence="2" id="KW-0472">Membrane</keyword>
<dbReference type="Pfam" id="PF25198">
    <property type="entry name" value="Spore_GerAC_N"/>
    <property type="match status" value="1"/>
</dbReference>
<keyword evidence="5" id="KW-1185">Reference proteome</keyword>
<feature type="transmembrane region" description="Helical" evidence="2">
    <location>
        <begin position="266"/>
        <end position="288"/>
    </location>
</feature>
<evidence type="ECO:0000259" key="3">
    <source>
        <dbReference type="Pfam" id="PF25198"/>
    </source>
</evidence>
<evidence type="ECO:0000313" key="5">
    <source>
        <dbReference type="Proteomes" id="UP001470752"/>
    </source>
</evidence>
<comment type="caution">
    <text evidence="4">The sequence shown here is derived from an EMBL/GenBank/DDBJ whole genome shotgun (WGS) entry which is preliminary data.</text>
</comment>
<keyword evidence="2" id="KW-1133">Transmembrane helix</keyword>
<dbReference type="EMBL" id="JBBNFW010000213">
    <property type="protein sequence ID" value="MEQ2415313.1"/>
    <property type="molecule type" value="Genomic_DNA"/>
</dbReference>
<feature type="transmembrane region" description="Helical" evidence="2">
    <location>
        <begin position="184"/>
        <end position="202"/>
    </location>
</feature>
<feature type="transmembrane region" description="Helical" evidence="2">
    <location>
        <begin position="14"/>
        <end position="33"/>
    </location>
</feature>
<dbReference type="PANTHER" id="PTHR35789:SF1">
    <property type="entry name" value="SPORE GERMINATION PROTEIN B3"/>
    <property type="match status" value="1"/>
</dbReference>
<feature type="transmembrane region" description="Helical" evidence="2">
    <location>
        <begin position="146"/>
        <end position="164"/>
    </location>
</feature>
<evidence type="ECO:0000256" key="2">
    <source>
        <dbReference type="SAM" id="Phobius"/>
    </source>
</evidence>
<organism evidence="4 5">
    <name type="scientific">Blautia acetigignens</name>
    <dbReference type="NCBI Taxonomy" id="2981783"/>
    <lineage>
        <taxon>Bacteria</taxon>
        <taxon>Bacillati</taxon>
        <taxon>Bacillota</taxon>
        <taxon>Clostridia</taxon>
        <taxon>Lachnospirales</taxon>
        <taxon>Lachnospiraceae</taxon>
        <taxon>Blautia</taxon>
    </lineage>
</organism>
<sequence>MKFAENNRISQRQLYRQIVIAFIAPFLLCLFRGRRNQGLSGLTGTLLAVAVFLFYVIFLIRLGYAFANPCKTAGKILGRLMGIFYLVYCILGAAFLLDLLGEIVSVSLGTGVQKVWLCVIALIVCSLGTHRGIQRRGRIGEVSGGLVLVAVVLMLLLSAGQGRWEYFQEMLWNSEFSGRRILQSGYYVICAFSGLGLLPFLLEHVDRKKSTENVRIVRETRNLNVIEEGKAAREVDRAENEKAAREKKNISYRSEIRYVGSIGKTVALAVVTLGVLLILAELLLPAVFGWGRLRYENYPILPLLAGADLPGNVLARFDVLWMGFLLYSLLFSVGSFLHYGHLIVEKTGLGTGRVWIGLLVFVVMVTEVRGIRIRDYFEMYLGCIFVPGMLIIQIIFFIMGKKRWKKKAEPSNLKKRNRAGWGKNSINIARQRKAAEGLNLGNYVRRCSVVVIILGISLFTLSGCGGVEPEKRMYPLALGADIEDRKFQLTYGVPDLPKATGQEKNGEDQGNAAPSVSGDSFQEIEQLYSRTQEKYLDMGHLEILVLGQSLLDGGRWEQVLEYLKQEPTIGENVYVFRSSNAAEAVGWGSPQETSLGEYLLGLLENNPDGSPSQAVTLRELYHEMYDRGALPALPDLIIQGEELEVVF</sequence>
<keyword evidence="2" id="KW-0812">Transmembrane</keyword>
<evidence type="ECO:0000313" key="4">
    <source>
        <dbReference type="EMBL" id="MEQ2415313.1"/>
    </source>
</evidence>
<feature type="transmembrane region" description="Helical" evidence="2">
    <location>
        <begin position="45"/>
        <end position="64"/>
    </location>
</feature>
<accession>A0ABV1CSK4</accession>
<dbReference type="Pfam" id="PF03845">
    <property type="entry name" value="Spore_permease"/>
    <property type="match status" value="1"/>
</dbReference>
<feature type="transmembrane region" description="Helical" evidence="2">
    <location>
        <begin position="76"/>
        <end position="97"/>
    </location>
</feature>